<dbReference type="AlphaFoldDB" id="A0AAD1BIK0"/>
<sequence>METRKEKRKAYLKLETAVVVISGDEYLLRTSLDGGHHSADDDETLGAKEFNFFNEEEVSSASKD</sequence>
<dbReference type="RefSeq" id="WP_014709708.1">
    <property type="nucleotide sequence ID" value="NZ_AP014925.1"/>
</dbReference>
<dbReference type="Proteomes" id="UP000067008">
    <property type="component" value="Chromosome 2"/>
</dbReference>
<reference evidence="1 2" key="1">
    <citation type="submission" date="2015-07" db="EMBL/GenBank/DDBJ databases">
        <title>Complete genome sequence of Prevotella intermedia strain 17-2.</title>
        <authorList>
            <person name="Nambu T."/>
        </authorList>
    </citation>
    <scope>NUCLEOTIDE SEQUENCE [LARGE SCALE GENOMIC DNA]</scope>
    <source>
        <strain evidence="1 2">17-2</strain>
    </source>
</reference>
<evidence type="ECO:0000313" key="1">
    <source>
        <dbReference type="EMBL" id="BAR96239.1"/>
    </source>
</evidence>
<gene>
    <name evidence="1" type="ORF">PI172_1511</name>
</gene>
<protein>
    <submittedName>
        <fullName evidence="1">Uncharacterized protein</fullName>
    </submittedName>
</protein>
<organism evidence="1 2">
    <name type="scientific">Prevotella intermedia</name>
    <dbReference type="NCBI Taxonomy" id="28131"/>
    <lineage>
        <taxon>Bacteria</taxon>
        <taxon>Pseudomonadati</taxon>
        <taxon>Bacteroidota</taxon>
        <taxon>Bacteroidia</taxon>
        <taxon>Bacteroidales</taxon>
        <taxon>Prevotellaceae</taxon>
        <taxon>Prevotella</taxon>
    </lineage>
</organism>
<name>A0AAD1BIK0_PREIN</name>
<proteinExistence type="predicted"/>
<accession>A0AAD1BIK0</accession>
<dbReference type="EMBL" id="AP014925">
    <property type="protein sequence ID" value="BAR96239.1"/>
    <property type="molecule type" value="Genomic_DNA"/>
</dbReference>
<dbReference type="OMA" id="MERKMYV"/>
<evidence type="ECO:0000313" key="2">
    <source>
        <dbReference type="Proteomes" id="UP000067008"/>
    </source>
</evidence>